<accession>A0A1L9S646</accession>
<name>A0A1L9S646_9EURO</name>
<dbReference type="AlphaFoldDB" id="A0A1L9S646"/>
<dbReference type="EMBL" id="KV878357">
    <property type="protein sequence ID" value="OJJ42641.1"/>
    <property type="molecule type" value="Genomic_DNA"/>
</dbReference>
<gene>
    <name evidence="1" type="ORF">ASPZODRAFT_169935</name>
</gene>
<proteinExistence type="predicted"/>
<evidence type="ECO:0000313" key="1">
    <source>
        <dbReference type="EMBL" id="OJJ42641.1"/>
    </source>
</evidence>
<dbReference type="OrthoDB" id="4771706at2759"/>
<evidence type="ECO:0000313" key="2">
    <source>
        <dbReference type="Proteomes" id="UP000184188"/>
    </source>
</evidence>
<dbReference type="GeneID" id="34613377"/>
<reference evidence="2" key="1">
    <citation type="journal article" date="2017" name="Genome Biol.">
        <title>Comparative genomics reveals high biological diversity and specific adaptations in the industrially and medically important fungal genus Aspergillus.</title>
        <authorList>
            <person name="de Vries R.P."/>
            <person name="Riley R."/>
            <person name="Wiebenga A."/>
            <person name="Aguilar-Osorio G."/>
            <person name="Amillis S."/>
            <person name="Uchima C.A."/>
            <person name="Anderluh G."/>
            <person name="Asadollahi M."/>
            <person name="Askin M."/>
            <person name="Barry K."/>
            <person name="Battaglia E."/>
            <person name="Bayram O."/>
            <person name="Benocci T."/>
            <person name="Braus-Stromeyer S.A."/>
            <person name="Caldana C."/>
            <person name="Canovas D."/>
            <person name="Cerqueira G.C."/>
            <person name="Chen F."/>
            <person name="Chen W."/>
            <person name="Choi C."/>
            <person name="Clum A."/>
            <person name="Dos Santos R.A."/>
            <person name="Damasio A.R."/>
            <person name="Diallinas G."/>
            <person name="Emri T."/>
            <person name="Fekete E."/>
            <person name="Flipphi M."/>
            <person name="Freyberg S."/>
            <person name="Gallo A."/>
            <person name="Gournas C."/>
            <person name="Habgood R."/>
            <person name="Hainaut M."/>
            <person name="Harispe M.L."/>
            <person name="Henrissat B."/>
            <person name="Hilden K.S."/>
            <person name="Hope R."/>
            <person name="Hossain A."/>
            <person name="Karabika E."/>
            <person name="Karaffa L."/>
            <person name="Karanyi Z."/>
            <person name="Krasevec N."/>
            <person name="Kuo A."/>
            <person name="Kusch H."/>
            <person name="LaButti K."/>
            <person name="Lagendijk E.L."/>
            <person name="Lapidus A."/>
            <person name="Levasseur A."/>
            <person name="Lindquist E."/>
            <person name="Lipzen A."/>
            <person name="Logrieco A.F."/>
            <person name="MacCabe A."/>
            <person name="Maekelae M.R."/>
            <person name="Malavazi I."/>
            <person name="Melin P."/>
            <person name="Meyer V."/>
            <person name="Mielnichuk N."/>
            <person name="Miskei M."/>
            <person name="Molnar A.P."/>
            <person name="Mule G."/>
            <person name="Ngan C.Y."/>
            <person name="Orejas M."/>
            <person name="Orosz E."/>
            <person name="Ouedraogo J.P."/>
            <person name="Overkamp K.M."/>
            <person name="Park H.-S."/>
            <person name="Perrone G."/>
            <person name="Piumi F."/>
            <person name="Punt P.J."/>
            <person name="Ram A.F."/>
            <person name="Ramon A."/>
            <person name="Rauscher S."/>
            <person name="Record E."/>
            <person name="Riano-Pachon D.M."/>
            <person name="Robert V."/>
            <person name="Roehrig J."/>
            <person name="Ruller R."/>
            <person name="Salamov A."/>
            <person name="Salih N.S."/>
            <person name="Samson R.A."/>
            <person name="Sandor E."/>
            <person name="Sanguinetti M."/>
            <person name="Schuetze T."/>
            <person name="Sepcic K."/>
            <person name="Shelest E."/>
            <person name="Sherlock G."/>
            <person name="Sophianopoulou V."/>
            <person name="Squina F.M."/>
            <person name="Sun H."/>
            <person name="Susca A."/>
            <person name="Todd R.B."/>
            <person name="Tsang A."/>
            <person name="Unkles S.E."/>
            <person name="van de Wiele N."/>
            <person name="van Rossen-Uffink D."/>
            <person name="Oliveira J.V."/>
            <person name="Vesth T.C."/>
            <person name="Visser J."/>
            <person name="Yu J.-H."/>
            <person name="Zhou M."/>
            <person name="Andersen M.R."/>
            <person name="Archer D.B."/>
            <person name="Baker S.E."/>
            <person name="Benoit I."/>
            <person name="Brakhage A.A."/>
            <person name="Braus G.H."/>
            <person name="Fischer R."/>
            <person name="Frisvad J.C."/>
            <person name="Goldman G.H."/>
            <person name="Houbraken J."/>
            <person name="Oakley B."/>
            <person name="Pocsi I."/>
            <person name="Scazzocchio C."/>
            <person name="Seiboth B."/>
            <person name="vanKuyk P.A."/>
            <person name="Wortman J."/>
            <person name="Dyer P.S."/>
            <person name="Grigoriev I.V."/>
        </authorList>
    </citation>
    <scope>NUCLEOTIDE SEQUENCE [LARGE SCALE GENOMIC DNA]</scope>
    <source>
        <strain evidence="2">CBS 506.65</strain>
    </source>
</reference>
<dbReference type="Proteomes" id="UP000184188">
    <property type="component" value="Unassembled WGS sequence"/>
</dbReference>
<dbReference type="VEuPathDB" id="FungiDB:ASPZODRAFT_169935"/>
<sequence>MSPRLPAQSATPAEVRSYIARTLKFKHSATWEFASQKAELWEIGRGSELCASKRESLEKLFGVNVGLCLFQGIREDEDEDWQESKIGTYSLWFVKASQVVDTALFFVDYVPQANEFLPQITFISHLALGVSSINYVCRRPKLDNYMMLFSGLMRLFISFTNYPKDSGSEIVMTFFALFAFAFSWT</sequence>
<dbReference type="RefSeq" id="XP_022577151.1">
    <property type="nucleotide sequence ID" value="XM_022726913.1"/>
</dbReference>
<keyword evidence="2" id="KW-1185">Reference proteome</keyword>
<protein>
    <submittedName>
        <fullName evidence="1">Uncharacterized protein</fullName>
    </submittedName>
</protein>
<organism evidence="1 2">
    <name type="scientific">Penicilliopsis zonata CBS 506.65</name>
    <dbReference type="NCBI Taxonomy" id="1073090"/>
    <lineage>
        <taxon>Eukaryota</taxon>
        <taxon>Fungi</taxon>
        <taxon>Dikarya</taxon>
        <taxon>Ascomycota</taxon>
        <taxon>Pezizomycotina</taxon>
        <taxon>Eurotiomycetes</taxon>
        <taxon>Eurotiomycetidae</taxon>
        <taxon>Eurotiales</taxon>
        <taxon>Aspergillaceae</taxon>
        <taxon>Penicilliopsis</taxon>
    </lineage>
</organism>